<reference evidence="3 4" key="1">
    <citation type="submission" date="2014-04" db="EMBL/GenBank/DDBJ databases">
        <authorList>
            <consortium name="DOE Joint Genome Institute"/>
            <person name="Kuo A."/>
            <person name="Martino E."/>
            <person name="Perotto S."/>
            <person name="Kohler A."/>
            <person name="Nagy L.G."/>
            <person name="Floudas D."/>
            <person name="Copeland A."/>
            <person name="Barry K.W."/>
            <person name="Cichocki N."/>
            <person name="Veneault-Fourrey C."/>
            <person name="LaButti K."/>
            <person name="Lindquist E.A."/>
            <person name="Lipzen A."/>
            <person name="Lundell T."/>
            <person name="Morin E."/>
            <person name="Murat C."/>
            <person name="Sun H."/>
            <person name="Tunlid A."/>
            <person name="Henrissat B."/>
            <person name="Grigoriev I.V."/>
            <person name="Hibbett D.S."/>
            <person name="Martin F."/>
            <person name="Nordberg H.P."/>
            <person name="Cantor M.N."/>
            <person name="Hua S.X."/>
        </authorList>
    </citation>
    <scope>NUCLEOTIDE SEQUENCE [LARGE SCALE GENOMIC DNA]</scope>
    <source>
        <strain evidence="3 4">Zn</strain>
    </source>
</reference>
<dbReference type="InterPro" id="IPR023210">
    <property type="entry name" value="NADP_OxRdtase_dom"/>
</dbReference>
<dbReference type="Pfam" id="PF00248">
    <property type="entry name" value="Aldo_ket_red"/>
    <property type="match status" value="1"/>
</dbReference>
<gene>
    <name evidence="3" type="ORF">OIDMADRAFT_130744</name>
</gene>
<dbReference type="InterPro" id="IPR050523">
    <property type="entry name" value="AKR_Detox_Biosynth"/>
</dbReference>
<dbReference type="InterPro" id="IPR036812">
    <property type="entry name" value="NAD(P)_OxRdtase_dom_sf"/>
</dbReference>
<dbReference type="EMBL" id="KN832882">
    <property type="protein sequence ID" value="KIM97230.1"/>
    <property type="molecule type" value="Genomic_DNA"/>
</dbReference>
<dbReference type="OrthoDB" id="48988at2759"/>
<protein>
    <recommendedName>
        <fullName evidence="2">NADP-dependent oxidoreductase domain-containing protein</fullName>
    </recommendedName>
</protein>
<dbReference type="GO" id="GO:0016491">
    <property type="term" value="F:oxidoreductase activity"/>
    <property type="evidence" value="ECO:0007669"/>
    <property type="project" value="UniProtKB-KW"/>
</dbReference>
<sequence length="317" mass="34817">MSHPRPKLIFGTASLGDKFATVKDVNDLLKVLKSHGITTLDTAGLYPSTNMGASERLLGECGAAGDGFAIDTKIFVTSVEASGTLKPEAIEKSISTSIERLQLKQSQKINVLHCHAVDKSTPLEEQARALNEQYKAGRFEQLGVCNYPPDVLIKLIEICERENYIKPTVYQGFYNLVKREAEPLFDILHKHGIVFNAHSPLAGGFLTGRFTAGDIEGTRFDESSHAAPTLKKLFDKKELHDAIFKLTETLQPLNISKTEATLRWICYHSKLGSQDGVILGASKLDQIVMNVESIGKGPLPENVVSIMDGLWKTLAPQ</sequence>
<dbReference type="PANTHER" id="PTHR43364">
    <property type="entry name" value="NADH-SPECIFIC METHYLGLYOXAL REDUCTASE-RELATED"/>
    <property type="match status" value="1"/>
</dbReference>
<dbReference type="SUPFAM" id="SSF51430">
    <property type="entry name" value="NAD(P)-linked oxidoreductase"/>
    <property type="match status" value="1"/>
</dbReference>
<feature type="domain" description="NADP-dependent oxidoreductase" evidence="2">
    <location>
        <begin position="7"/>
        <end position="311"/>
    </location>
</feature>
<dbReference type="InterPro" id="IPR018170">
    <property type="entry name" value="Aldo/ket_reductase_CS"/>
</dbReference>
<name>A0A0C3GM89_OIDMZ</name>
<accession>A0A0C3GM89</accession>
<dbReference type="HOGENOM" id="CLU_023205_1_1_1"/>
<proteinExistence type="predicted"/>
<dbReference type="Proteomes" id="UP000054321">
    <property type="component" value="Unassembled WGS sequence"/>
</dbReference>
<evidence type="ECO:0000313" key="3">
    <source>
        <dbReference type="EMBL" id="KIM97230.1"/>
    </source>
</evidence>
<evidence type="ECO:0000313" key="4">
    <source>
        <dbReference type="Proteomes" id="UP000054321"/>
    </source>
</evidence>
<dbReference type="Gene3D" id="3.20.20.100">
    <property type="entry name" value="NADP-dependent oxidoreductase domain"/>
    <property type="match status" value="1"/>
</dbReference>
<dbReference type="CDD" id="cd19075">
    <property type="entry name" value="AKR_AKR7A1-5"/>
    <property type="match status" value="1"/>
</dbReference>
<dbReference type="STRING" id="913774.A0A0C3GM89"/>
<keyword evidence="4" id="KW-1185">Reference proteome</keyword>
<dbReference type="AlphaFoldDB" id="A0A0C3GM89"/>
<reference evidence="4" key="2">
    <citation type="submission" date="2015-01" db="EMBL/GenBank/DDBJ databases">
        <title>Evolutionary Origins and Diversification of the Mycorrhizal Mutualists.</title>
        <authorList>
            <consortium name="DOE Joint Genome Institute"/>
            <consortium name="Mycorrhizal Genomics Consortium"/>
            <person name="Kohler A."/>
            <person name="Kuo A."/>
            <person name="Nagy L.G."/>
            <person name="Floudas D."/>
            <person name="Copeland A."/>
            <person name="Barry K.W."/>
            <person name="Cichocki N."/>
            <person name="Veneault-Fourrey C."/>
            <person name="LaButti K."/>
            <person name="Lindquist E.A."/>
            <person name="Lipzen A."/>
            <person name="Lundell T."/>
            <person name="Morin E."/>
            <person name="Murat C."/>
            <person name="Riley R."/>
            <person name="Ohm R."/>
            <person name="Sun H."/>
            <person name="Tunlid A."/>
            <person name="Henrissat B."/>
            <person name="Grigoriev I.V."/>
            <person name="Hibbett D.S."/>
            <person name="Martin F."/>
        </authorList>
    </citation>
    <scope>NUCLEOTIDE SEQUENCE [LARGE SCALE GENOMIC DNA]</scope>
    <source>
        <strain evidence="4">Zn</strain>
    </source>
</reference>
<organism evidence="3 4">
    <name type="scientific">Oidiodendron maius (strain Zn)</name>
    <dbReference type="NCBI Taxonomy" id="913774"/>
    <lineage>
        <taxon>Eukaryota</taxon>
        <taxon>Fungi</taxon>
        <taxon>Dikarya</taxon>
        <taxon>Ascomycota</taxon>
        <taxon>Pezizomycotina</taxon>
        <taxon>Leotiomycetes</taxon>
        <taxon>Leotiomycetes incertae sedis</taxon>
        <taxon>Myxotrichaceae</taxon>
        <taxon>Oidiodendron</taxon>
    </lineage>
</organism>
<evidence type="ECO:0000256" key="1">
    <source>
        <dbReference type="ARBA" id="ARBA00023002"/>
    </source>
</evidence>
<dbReference type="InParanoid" id="A0A0C3GM89"/>
<dbReference type="PROSITE" id="PS00062">
    <property type="entry name" value="ALDOKETO_REDUCTASE_2"/>
    <property type="match status" value="1"/>
</dbReference>
<dbReference type="PANTHER" id="PTHR43364:SF4">
    <property type="entry name" value="NAD(P)-LINKED OXIDOREDUCTASE SUPERFAMILY PROTEIN"/>
    <property type="match status" value="1"/>
</dbReference>
<keyword evidence="1" id="KW-0560">Oxidoreductase</keyword>
<evidence type="ECO:0000259" key="2">
    <source>
        <dbReference type="Pfam" id="PF00248"/>
    </source>
</evidence>